<protein>
    <submittedName>
        <fullName evidence="1">Uncharacterized protein</fullName>
    </submittedName>
</protein>
<comment type="caution">
    <text evidence="1">The sequence shown here is derived from an EMBL/GenBank/DDBJ whole genome shotgun (WGS) entry which is preliminary data.</text>
</comment>
<gene>
    <name evidence="1" type="ORF">HDG40_004614</name>
</gene>
<accession>A0A7W8Q9W8</accession>
<reference evidence="1 2" key="1">
    <citation type="submission" date="2020-08" db="EMBL/GenBank/DDBJ databases">
        <title>Genomic Encyclopedia of Type Strains, Phase IV (KMG-V): Genome sequencing to study the core and pangenomes of soil and plant-associated prokaryotes.</title>
        <authorList>
            <person name="Whitman W."/>
        </authorList>
    </citation>
    <scope>NUCLEOTIDE SEQUENCE [LARGE SCALE GENOMIC DNA]</scope>
    <source>
        <strain evidence="1 2">JPY158</strain>
    </source>
</reference>
<organism evidence="1 2">
    <name type="scientific">Paraburkholderia atlantica</name>
    <dbReference type="NCBI Taxonomy" id="2654982"/>
    <lineage>
        <taxon>Bacteria</taxon>
        <taxon>Pseudomonadati</taxon>
        <taxon>Pseudomonadota</taxon>
        <taxon>Betaproteobacteria</taxon>
        <taxon>Burkholderiales</taxon>
        <taxon>Burkholderiaceae</taxon>
        <taxon>Paraburkholderia</taxon>
    </lineage>
</organism>
<dbReference type="RefSeq" id="WP_227749155.1">
    <property type="nucleotide sequence ID" value="NZ_JACHDD010000007.1"/>
</dbReference>
<keyword evidence="2" id="KW-1185">Reference proteome</keyword>
<proteinExistence type="predicted"/>
<evidence type="ECO:0000313" key="1">
    <source>
        <dbReference type="EMBL" id="MBB5426440.1"/>
    </source>
</evidence>
<sequence length="124" mass="13911">MDDNKQVRREFYRNPASYCRVMNVVSAVTFGLFEVDSGGTVGMLSVRWEKLGNELAPQLHAYYDSWHVLASFPDVLARMAETTGPACSPEAFCQLLLECGFINRAERGVDDHAEPTLVRQTLPQ</sequence>
<dbReference type="EMBL" id="JACHDD010000007">
    <property type="protein sequence ID" value="MBB5426440.1"/>
    <property type="molecule type" value="Genomic_DNA"/>
</dbReference>
<name>A0A7W8Q9W8_PARAM</name>
<dbReference type="AlphaFoldDB" id="A0A7W8Q9W8"/>
<evidence type="ECO:0000313" key="2">
    <source>
        <dbReference type="Proteomes" id="UP000592780"/>
    </source>
</evidence>
<dbReference type="Proteomes" id="UP000592780">
    <property type="component" value="Unassembled WGS sequence"/>
</dbReference>